<proteinExistence type="predicted"/>
<protein>
    <submittedName>
        <fullName evidence="2">Uncharacterized protein</fullName>
    </submittedName>
</protein>
<gene>
    <name evidence="2" type="ORF">PVAG01_04752</name>
</gene>
<sequence length="127" mass="14729">MSEIYFTLTPPAQSSSSPRKVFPSFYETPLHHKASVATLQDTEAEPSLSLERSRTLAHEKELSLHKPSPQKHQHHYVRDLWLVCQRMDCFGLLEKRRRELLERNRETGFVAGERRLRLQMASCPGSL</sequence>
<keyword evidence="3" id="KW-1185">Reference proteome</keyword>
<dbReference type="EMBL" id="JBFCZG010000004">
    <property type="protein sequence ID" value="KAL3423005.1"/>
    <property type="molecule type" value="Genomic_DNA"/>
</dbReference>
<evidence type="ECO:0000313" key="2">
    <source>
        <dbReference type="EMBL" id="KAL3423005.1"/>
    </source>
</evidence>
<dbReference type="Proteomes" id="UP001629113">
    <property type="component" value="Unassembled WGS sequence"/>
</dbReference>
<evidence type="ECO:0000313" key="3">
    <source>
        <dbReference type="Proteomes" id="UP001629113"/>
    </source>
</evidence>
<organism evidence="2 3">
    <name type="scientific">Phlyctema vagabunda</name>
    <dbReference type="NCBI Taxonomy" id="108571"/>
    <lineage>
        <taxon>Eukaryota</taxon>
        <taxon>Fungi</taxon>
        <taxon>Dikarya</taxon>
        <taxon>Ascomycota</taxon>
        <taxon>Pezizomycotina</taxon>
        <taxon>Leotiomycetes</taxon>
        <taxon>Helotiales</taxon>
        <taxon>Dermateaceae</taxon>
        <taxon>Phlyctema</taxon>
    </lineage>
</organism>
<reference evidence="2 3" key="1">
    <citation type="submission" date="2024-06" db="EMBL/GenBank/DDBJ databases">
        <title>Complete genome of Phlyctema vagabunda strain 19-DSS-EL-015.</title>
        <authorList>
            <person name="Fiorenzani C."/>
        </authorList>
    </citation>
    <scope>NUCLEOTIDE SEQUENCE [LARGE SCALE GENOMIC DNA]</scope>
    <source>
        <strain evidence="2 3">19-DSS-EL-015</strain>
    </source>
</reference>
<feature type="region of interest" description="Disordered" evidence="1">
    <location>
        <begin position="1"/>
        <end position="20"/>
    </location>
</feature>
<name>A0ABR4PI81_9HELO</name>
<evidence type="ECO:0000256" key="1">
    <source>
        <dbReference type="SAM" id="MobiDB-lite"/>
    </source>
</evidence>
<accession>A0ABR4PI81</accession>
<comment type="caution">
    <text evidence="2">The sequence shown here is derived from an EMBL/GenBank/DDBJ whole genome shotgun (WGS) entry which is preliminary data.</text>
</comment>